<feature type="transmembrane region" description="Helical" evidence="1">
    <location>
        <begin position="411"/>
        <end position="430"/>
    </location>
</feature>
<keyword evidence="5" id="KW-1185">Reference proteome</keyword>
<comment type="caution">
    <text evidence="4">The sequence shown here is derived from an EMBL/GenBank/DDBJ whole genome shotgun (WGS) entry which is preliminary data.</text>
</comment>
<reference evidence="4" key="1">
    <citation type="submission" date="2021-02" db="EMBL/GenBank/DDBJ databases">
        <title>PHA producing bacteria isolated from coastal sediment in Guangdong, Shenzhen.</title>
        <authorList>
            <person name="Zheng W."/>
            <person name="Yu S."/>
            <person name="Huang Y."/>
        </authorList>
    </citation>
    <scope>NUCLEOTIDE SEQUENCE</scope>
    <source>
        <strain evidence="4">TN14-10</strain>
    </source>
</reference>
<name>A0A939DER9_9GAMM</name>
<dbReference type="AlphaFoldDB" id="A0A939DER9"/>
<dbReference type="Pfam" id="PF14400">
    <property type="entry name" value="Transglut_i_TM"/>
    <property type="match status" value="1"/>
</dbReference>
<keyword evidence="1" id="KW-0472">Membrane</keyword>
<evidence type="ECO:0000313" key="5">
    <source>
        <dbReference type="Proteomes" id="UP000664303"/>
    </source>
</evidence>
<organism evidence="4 5">
    <name type="scientific">Parahaliea mediterranea</name>
    <dbReference type="NCBI Taxonomy" id="651086"/>
    <lineage>
        <taxon>Bacteria</taxon>
        <taxon>Pseudomonadati</taxon>
        <taxon>Pseudomonadota</taxon>
        <taxon>Gammaproteobacteria</taxon>
        <taxon>Cellvibrionales</taxon>
        <taxon>Halieaceae</taxon>
        <taxon>Parahaliea</taxon>
    </lineage>
</organism>
<dbReference type="RefSeq" id="WP_206560249.1">
    <property type="nucleotide sequence ID" value="NZ_JAFKCZ010000006.1"/>
</dbReference>
<dbReference type="InterPro" id="IPR025838">
    <property type="entry name" value="Transglut_i_TM"/>
</dbReference>
<gene>
    <name evidence="4" type="ORF">JYP50_09390</name>
</gene>
<feature type="transmembrane region" description="Helical" evidence="1">
    <location>
        <begin position="344"/>
        <end position="370"/>
    </location>
</feature>
<feature type="transmembrane region" description="Helical" evidence="1">
    <location>
        <begin position="314"/>
        <end position="332"/>
    </location>
</feature>
<dbReference type="Pfam" id="PF14402">
    <property type="entry name" value="7TM_transglut"/>
    <property type="match status" value="1"/>
</dbReference>
<keyword evidence="1" id="KW-1133">Transmembrane helix</keyword>
<accession>A0A939DER9</accession>
<feature type="transmembrane region" description="Helical" evidence="1">
    <location>
        <begin position="472"/>
        <end position="491"/>
    </location>
</feature>
<dbReference type="EMBL" id="JAFKCZ010000006">
    <property type="protein sequence ID" value="MBN7796804.1"/>
    <property type="molecule type" value="Genomic_DNA"/>
</dbReference>
<evidence type="ECO:0000259" key="3">
    <source>
        <dbReference type="Pfam" id="PF14402"/>
    </source>
</evidence>
<keyword evidence="1" id="KW-0812">Transmembrane</keyword>
<proteinExistence type="predicted"/>
<feature type="transmembrane region" description="Helical" evidence="1">
    <location>
        <begin position="6"/>
        <end position="25"/>
    </location>
</feature>
<dbReference type="InterPro" id="IPR025840">
    <property type="entry name" value="7TM_transglut"/>
</dbReference>
<dbReference type="Proteomes" id="UP000664303">
    <property type="component" value="Unassembled WGS sequence"/>
</dbReference>
<feature type="transmembrane region" description="Helical" evidence="1">
    <location>
        <begin position="442"/>
        <end position="460"/>
    </location>
</feature>
<sequence length="507" mass="55741">MVASRIQIGLVAAVLILFGLGLTLYKTARLGLPLLPGESREVWTIESKVSFKPAAGPVDVALQLPQALGGWVLLDEHFASSGFGFTVEDSGGRPRANWTRQTLDHPTTLYYKIQAYRANRDGLPGFPVAVADKPRLEADQLTAMERLVEVLQETSTGPGSMARLMIQHLNREEAGPDAAFLLDSYGGSRESLMLDVLAFADIPAHRVQGIRLQDGRRRQTLSVLIEIHDGSDWQLLDPDTGEVGLPDDFFVWQRGPGTILRVVGGRDSSLEFALVNNSLPAKTVVTMEQQSDQFALLDFSIYALPVEQQGIFKGLLLVPVATFVVVILRILVGLKTSGTFMPVLIAIAFIQTTLWVGLAIFLSLVGVGLWIRSWLSHLNLLLVARVSAVVIVVILLMAVLAVVSYKLGLDQALTVTFFPAIILSWTVERMSILWEEEGGHEVLIQGTGSLIVAVLAYLVMSIPVVEHLTFNFPELLLSLLGVVLLFGKYTGYRLSELYRFREMVKQQ</sequence>
<feature type="domain" description="Inactive transglutaminase fused to 7 transmembrane helices" evidence="2">
    <location>
        <begin position="25"/>
        <end position="184"/>
    </location>
</feature>
<protein>
    <submittedName>
        <fullName evidence="4">Inactive transglutaminase family protein</fullName>
    </submittedName>
</protein>
<evidence type="ECO:0000259" key="2">
    <source>
        <dbReference type="Pfam" id="PF14400"/>
    </source>
</evidence>
<evidence type="ECO:0000256" key="1">
    <source>
        <dbReference type="SAM" id="Phobius"/>
    </source>
</evidence>
<evidence type="ECO:0000313" key="4">
    <source>
        <dbReference type="EMBL" id="MBN7796804.1"/>
    </source>
</evidence>
<feature type="transmembrane region" description="Helical" evidence="1">
    <location>
        <begin position="382"/>
        <end position="405"/>
    </location>
</feature>
<feature type="domain" description="7 transmembrane helices usually fused to an inactive transglutaminase" evidence="3">
    <location>
        <begin position="259"/>
        <end position="503"/>
    </location>
</feature>